<dbReference type="RefSeq" id="WP_262427764.1">
    <property type="nucleotide sequence ID" value="NZ_JACRTJ010000022.1"/>
</dbReference>
<dbReference type="InterPro" id="IPR006680">
    <property type="entry name" value="Amidohydro-rel"/>
</dbReference>
<reference evidence="3 4" key="1">
    <citation type="submission" date="2020-08" db="EMBL/GenBank/DDBJ databases">
        <title>Genome public.</title>
        <authorList>
            <person name="Liu C."/>
            <person name="Sun Q."/>
        </authorList>
    </citation>
    <scope>NUCLEOTIDE SEQUENCE [LARGE SCALE GENOMIC DNA]</scope>
    <source>
        <strain evidence="3 4">BX10</strain>
    </source>
</reference>
<evidence type="ECO:0000313" key="3">
    <source>
        <dbReference type="EMBL" id="MBC8599560.1"/>
    </source>
</evidence>
<proteinExistence type="predicted"/>
<accession>A0ABR7NTW3</accession>
<protein>
    <submittedName>
        <fullName evidence="3">Amidohydrolase</fullName>
    </submittedName>
</protein>
<dbReference type="PANTHER" id="PTHR21240:SF28">
    <property type="entry name" value="ISO-OROTATE DECARBOXYLASE (EUROFUNG)"/>
    <property type="match status" value="1"/>
</dbReference>
<sequence>MNTSNTFARFKKIDAHTHIGAFGSPFNIHFDTERLLQQMEAYNIEKTILVASGPHTNEDTAAAFRAEPQKIIPLMWINCAEGKEAYDALEHYIRDEHFAGAKLQPLFDGYTADAPCVDPVAEICEAYGKPLFVHSGHPPFSLPWQIGLLAERHPKLPMVMIHMGHAHGVYVDAAITMARRYENIWLETSGTSMSCQIANAYETVGHERVMFGIDSPFHHPTVEIQKVMACGVDDEGLENIFYNNAAKFMGLK</sequence>
<dbReference type="Gene3D" id="3.20.20.140">
    <property type="entry name" value="Metal-dependent hydrolases"/>
    <property type="match status" value="1"/>
</dbReference>
<dbReference type="SUPFAM" id="SSF51556">
    <property type="entry name" value="Metallo-dependent hydrolases"/>
    <property type="match status" value="1"/>
</dbReference>
<keyword evidence="1" id="KW-0456">Lyase</keyword>
<comment type="caution">
    <text evidence="3">The sequence shown here is derived from an EMBL/GenBank/DDBJ whole genome shotgun (WGS) entry which is preliminary data.</text>
</comment>
<dbReference type="InterPro" id="IPR032466">
    <property type="entry name" value="Metal_Hydrolase"/>
</dbReference>
<dbReference type="InterPro" id="IPR032465">
    <property type="entry name" value="ACMSD"/>
</dbReference>
<dbReference type="Proteomes" id="UP000647491">
    <property type="component" value="Unassembled WGS sequence"/>
</dbReference>
<dbReference type="Pfam" id="PF04909">
    <property type="entry name" value="Amidohydro_2"/>
    <property type="match status" value="1"/>
</dbReference>
<gene>
    <name evidence="3" type="ORF">H8708_10050</name>
</gene>
<evidence type="ECO:0000256" key="1">
    <source>
        <dbReference type="ARBA" id="ARBA00023239"/>
    </source>
</evidence>
<keyword evidence="4" id="KW-1185">Reference proteome</keyword>
<name>A0ABR7NTW3_9FIRM</name>
<feature type="domain" description="Amidohydrolase-related" evidence="2">
    <location>
        <begin position="29"/>
        <end position="250"/>
    </location>
</feature>
<organism evidence="3 4">
    <name type="scientific">Enterocloster hominis</name>
    <name type="common">ex Liu et al. 2021</name>
    <dbReference type="NCBI Taxonomy" id="2763663"/>
    <lineage>
        <taxon>Bacteria</taxon>
        <taxon>Bacillati</taxon>
        <taxon>Bacillota</taxon>
        <taxon>Clostridia</taxon>
        <taxon>Lachnospirales</taxon>
        <taxon>Lachnospiraceae</taxon>
        <taxon>Enterocloster</taxon>
    </lineage>
</organism>
<evidence type="ECO:0000259" key="2">
    <source>
        <dbReference type="Pfam" id="PF04909"/>
    </source>
</evidence>
<dbReference type="EMBL" id="JACRTJ010000022">
    <property type="protein sequence ID" value="MBC8599560.1"/>
    <property type="molecule type" value="Genomic_DNA"/>
</dbReference>
<dbReference type="PANTHER" id="PTHR21240">
    <property type="entry name" value="2-AMINO-3-CARBOXYLMUCONATE-6-SEMIALDEHYDE DECARBOXYLASE"/>
    <property type="match status" value="1"/>
</dbReference>
<evidence type="ECO:0000313" key="4">
    <source>
        <dbReference type="Proteomes" id="UP000647491"/>
    </source>
</evidence>